<dbReference type="OrthoDB" id="5544992at2759"/>
<evidence type="ECO:0000313" key="2">
    <source>
        <dbReference type="EMBL" id="KAJ8444143.1"/>
    </source>
</evidence>
<comment type="caution">
    <text evidence="2">The sequence shown here is derived from an EMBL/GenBank/DDBJ whole genome shotgun (WGS) entry which is preliminary data.</text>
</comment>
<dbReference type="InterPro" id="IPR029472">
    <property type="entry name" value="Copia-like_N"/>
</dbReference>
<gene>
    <name evidence="2" type="ORF">Cgig2_029918</name>
</gene>
<dbReference type="Pfam" id="PF14244">
    <property type="entry name" value="Retrotran_gag_3"/>
    <property type="match status" value="1"/>
</dbReference>
<name>A0A9Q1KIT2_9CARY</name>
<dbReference type="PANTHER" id="PTHR37610:SF6">
    <property type="entry name" value="GAG-POLYPEPTIDE OF LTR COPIA-TYPE-RELATED"/>
    <property type="match status" value="1"/>
</dbReference>
<protein>
    <recommendedName>
        <fullName evidence="1">Retrotransposon Copia-like N-terminal domain-containing protein</fullName>
    </recommendedName>
</protein>
<dbReference type="Proteomes" id="UP001153076">
    <property type="component" value="Unassembled WGS sequence"/>
</dbReference>
<evidence type="ECO:0000313" key="3">
    <source>
        <dbReference type="Proteomes" id="UP001153076"/>
    </source>
</evidence>
<reference evidence="2" key="1">
    <citation type="submission" date="2022-04" db="EMBL/GenBank/DDBJ databases">
        <title>Carnegiea gigantea Genome sequencing and assembly v2.</title>
        <authorList>
            <person name="Copetti D."/>
            <person name="Sanderson M.J."/>
            <person name="Burquez A."/>
            <person name="Wojciechowski M.F."/>
        </authorList>
    </citation>
    <scope>NUCLEOTIDE SEQUENCE</scope>
    <source>
        <strain evidence="2">SGP5-SGP5p</strain>
        <tissue evidence="2">Aerial part</tissue>
    </source>
</reference>
<dbReference type="PANTHER" id="PTHR37610">
    <property type="entry name" value="CCHC-TYPE DOMAIN-CONTAINING PROTEIN"/>
    <property type="match status" value="1"/>
</dbReference>
<dbReference type="EMBL" id="JAKOGI010000105">
    <property type="protein sequence ID" value="KAJ8444143.1"/>
    <property type="molecule type" value="Genomic_DNA"/>
</dbReference>
<dbReference type="AlphaFoldDB" id="A0A9Q1KIT2"/>
<keyword evidence="3" id="KW-1185">Reference proteome</keyword>
<accession>A0A9Q1KIT2</accession>
<organism evidence="2 3">
    <name type="scientific">Carnegiea gigantea</name>
    <dbReference type="NCBI Taxonomy" id="171969"/>
    <lineage>
        <taxon>Eukaryota</taxon>
        <taxon>Viridiplantae</taxon>
        <taxon>Streptophyta</taxon>
        <taxon>Embryophyta</taxon>
        <taxon>Tracheophyta</taxon>
        <taxon>Spermatophyta</taxon>
        <taxon>Magnoliopsida</taxon>
        <taxon>eudicotyledons</taxon>
        <taxon>Gunneridae</taxon>
        <taxon>Pentapetalae</taxon>
        <taxon>Caryophyllales</taxon>
        <taxon>Cactineae</taxon>
        <taxon>Cactaceae</taxon>
        <taxon>Cactoideae</taxon>
        <taxon>Echinocereeae</taxon>
        <taxon>Carnegiea</taxon>
    </lineage>
</organism>
<evidence type="ECO:0000259" key="1">
    <source>
        <dbReference type="Pfam" id="PF14244"/>
    </source>
</evidence>
<sequence>MYVMKAELKVGRRIAREPGFQKRCVQLDSLNPLFIHPLHGPHPFNIGEKLLGSTNYRSWKRAMEMYLSTKHKLVFVFGTFPKPQDDHLKAAQWEACNNLEELQSEALEDAKYAQVEASALYNKTGEDRCVAIKDTKSISNVSYFCAKTVKNDWILDTGAIDLMTPHLSFLQRIRSA</sequence>
<proteinExistence type="predicted"/>
<feature type="domain" description="Retrotransposon Copia-like N-terminal" evidence="1">
    <location>
        <begin position="50"/>
        <end position="83"/>
    </location>
</feature>